<organism evidence="2">
    <name type="scientific">freshwater metagenome</name>
    <dbReference type="NCBI Taxonomy" id="449393"/>
    <lineage>
        <taxon>unclassified sequences</taxon>
        <taxon>metagenomes</taxon>
        <taxon>ecological metagenomes</taxon>
    </lineage>
</organism>
<feature type="region of interest" description="Disordered" evidence="1">
    <location>
        <begin position="128"/>
        <end position="166"/>
    </location>
</feature>
<reference evidence="2" key="1">
    <citation type="submission" date="2020-05" db="EMBL/GenBank/DDBJ databases">
        <authorList>
            <person name="Chiriac C."/>
            <person name="Salcher M."/>
            <person name="Ghai R."/>
            <person name="Kavagutti S V."/>
        </authorList>
    </citation>
    <scope>NUCLEOTIDE SEQUENCE</scope>
</reference>
<name>A0A6J7PQS5_9ZZZZ</name>
<dbReference type="Pfam" id="PF19461">
    <property type="entry name" value="DUF5998"/>
    <property type="match status" value="1"/>
</dbReference>
<proteinExistence type="predicted"/>
<feature type="compositionally biased region" description="Basic and acidic residues" evidence="1">
    <location>
        <begin position="128"/>
        <end position="144"/>
    </location>
</feature>
<evidence type="ECO:0000256" key="1">
    <source>
        <dbReference type="SAM" id="MobiDB-lite"/>
    </source>
</evidence>
<protein>
    <submittedName>
        <fullName evidence="2">Unannotated protein</fullName>
    </submittedName>
</protein>
<gene>
    <name evidence="2" type="ORF">UFOPK4061_00693</name>
</gene>
<dbReference type="AlphaFoldDB" id="A0A6J7PQS5"/>
<dbReference type="EMBL" id="CAFBPD010000106">
    <property type="protein sequence ID" value="CAB5007281.1"/>
    <property type="molecule type" value="Genomic_DNA"/>
</dbReference>
<evidence type="ECO:0000313" key="2">
    <source>
        <dbReference type="EMBL" id="CAB5007281.1"/>
    </source>
</evidence>
<accession>A0A6J7PQS5</accession>
<dbReference type="InterPro" id="IPR046040">
    <property type="entry name" value="DUF5998"/>
</dbReference>
<sequence>MDAPEPARREDLDADSCGDLARRCDSGRPVAAACCHGRDIAYRHLDDVIAIGDLLEQIRGQTDVHDAAEHRDGRRNGAICPDNVLDLDRYAKILRPGQTVADDRGLEGDDGPGFGECAGNLIGHVHERSHDTHRNRSCRLRDGAGTRSRGHGGGIRGRGHGGDNGHDARRWQDGGMAELDEQLRGDIQRSGYYPDLVADALNTSLAGEPLKSYLVHHEATFDHDELRRHVTVLALTPTRLIVGHTDEHGIDETTPVPFATASTEAVRLERVDSVVVTRVVSDPAKHEPGGRTAEVVITIGWGAVSRIDLEPATCGDPQCDADHGYTGTSSNDDLSVRVSEVADGAEVVGQALAFAAALSQATAARLR</sequence>